<dbReference type="RefSeq" id="WP_184739589.1">
    <property type="nucleotide sequence ID" value="NZ_BMRW01000017.1"/>
</dbReference>
<gene>
    <name evidence="1" type="ORF">FHS38_006495</name>
</gene>
<dbReference type="Proteomes" id="UP000556436">
    <property type="component" value="Unassembled WGS sequence"/>
</dbReference>
<name>A0A7W7LHN1_STRNE</name>
<evidence type="ECO:0000313" key="1">
    <source>
        <dbReference type="EMBL" id="MBB4890410.1"/>
    </source>
</evidence>
<protein>
    <submittedName>
        <fullName evidence="1">Uncharacterized protein</fullName>
    </submittedName>
</protein>
<comment type="caution">
    <text evidence="1">The sequence shown here is derived from an EMBL/GenBank/DDBJ whole genome shotgun (WGS) entry which is preliminary data.</text>
</comment>
<proteinExistence type="predicted"/>
<sequence length="357" mass="38711">MTDHHETHERDRAADRWLDQHQCSLLEDLNPVLDVEAGLREILLQSRHDTLVDDLDSVLDVGAGLAAILPSATPAPDLQSPTSSADEDLVSAEFPLSVSPQIRLTLRTNPDITTALRAIDHARNFERVVGHAGQLARHLICILESATDPQGAIALNSATALNSSFDSAGRIFNDLARTLDGATDLTRRLGIAFDRASFDRASAFNHACTVVRNLDGILGPASLYARDPDRALTLALASTIHLVRYLDDARGLPLVYTLISKVRRIISEALGRELPVLDVESVATFLNDFTTSDLRTTDLKGVDLTGVRWSESGTHWPDAMDVEGLKKKSQETPAGSGVWVVRSGTGTAPTRDFAELT</sequence>
<organism evidence="1 2">
    <name type="scientific">Streptomyces netropsis</name>
    <name type="common">Streptoverticillium netropsis</name>
    <dbReference type="NCBI Taxonomy" id="55404"/>
    <lineage>
        <taxon>Bacteria</taxon>
        <taxon>Bacillati</taxon>
        <taxon>Actinomycetota</taxon>
        <taxon>Actinomycetes</taxon>
        <taxon>Kitasatosporales</taxon>
        <taxon>Streptomycetaceae</taxon>
        <taxon>Streptomyces</taxon>
    </lineage>
</organism>
<reference evidence="1 2" key="1">
    <citation type="submission" date="2020-08" db="EMBL/GenBank/DDBJ databases">
        <title>Genomic Encyclopedia of Type Strains, Phase III (KMG-III): the genomes of soil and plant-associated and newly described type strains.</title>
        <authorList>
            <person name="Whitman W."/>
        </authorList>
    </citation>
    <scope>NUCLEOTIDE SEQUENCE [LARGE SCALE GENOMIC DNA]</scope>
    <source>
        <strain evidence="1 2">CECT 3265</strain>
    </source>
</reference>
<dbReference type="EMBL" id="JACHJG010000019">
    <property type="protein sequence ID" value="MBB4890410.1"/>
    <property type="molecule type" value="Genomic_DNA"/>
</dbReference>
<dbReference type="AlphaFoldDB" id="A0A7W7LHN1"/>
<accession>A0A7W7LHN1</accession>
<evidence type="ECO:0000313" key="2">
    <source>
        <dbReference type="Proteomes" id="UP000556436"/>
    </source>
</evidence>
<keyword evidence="2" id="KW-1185">Reference proteome</keyword>